<dbReference type="Pfam" id="PF00270">
    <property type="entry name" value="DEAD"/>
    <property type="match status" value="1"/>
</dbReference>
<dbReference type="PANTHER" id="PTHR13710">
    <property type="entry name" value="DNA HELICASE RECQ FAMILY MEMBER"/>
    <property type="match status" value="1"/>
</dbReference>
<dbReference type="GO" id="GO:0000724">
    <property type="term" value="P:double-strand break repair via homologous recombination"/>
    <property type="evidence" value="ECO:0007669"/>
    <property type="project" value="TreeGrafter"/>
</dbReference>
<evidence type="ECO:0000256" key="4">
    <source>
        <dbReference type="ARBA" id="ARBA00022806"/>
    </source>
</evidence>
<evidence type="ECO:0000313" key="12">
    <source>
        <dbReference type="Proteomes" id="UP000322245"/>
    </source>
</evidence>
<evidence type="ECO:0000256" key="3">
    <source>
        <dbReference type="ARBA" id="ARBA00022801"/>
    </source>
</evidence>
<dbReference type="EC" id="5.6.2.4" evidence="7"/>
<organism evidence="11 12">
    <name type="scientific">Cryptococcus floricola</name>
    <dbReference type="NCBI Taxonomy" id="2591691"/>
    <lineage>
        <taxon>Eukaryota</taxon>
        <taxon>Fungi</taxon>
        <taxon>Dikarya</taxon>
        <taxon>Basidiomycota</taxon>
        <taxon>Agaricomycotina</taxon>
        <taxon>Tremellomycetes</taxon>
        <taxon>Tremellales</taxon>
        <taxon>Cryptococcaceae</taxon>
        <taxon>Cryptococcus</taxon>
    </lineage>
</organism>
<comment type="catalytic activity">
    <reaction evidence="7">
        <text>ATP + H2O = ADP + phosphate + H(+)</text>
        <dbReference type="Rhea" id="RHEA:13065"/>
        <dbReference type="ChEBI" id="CHEBI:15377"/>
        <dbReference type="ChEBI" id="CHEBI:15378"/>
        <dbReference type="ChEBI" id="CHEBI:30616"/>
        <dbReference type="ChEBI" id="CHEBI:43474"/>
        <dbReference type="ChEBI" id="CHEBI:456216"/>
    </reaction>
</comment>
<gene>
    <name evidence="11" type="ORF">B9479_002708</name>
</gene>
<dbReference type="Proteomes" id="UP000322245">
    <property type="component" value="Unassembled WGS sequence"/>
</dbReference>
<comment type="catalytic activity">
    <reaction evidence="6 7">
        <text>Couples ATP hydrolysis with the unwinding of duplex DNA by translocating in the 3'-5' direction.</text>
        <dbReference type="EC" id="5.6.2.4"/>
    </reaction>
</comment>
<evidence type="ECO:0000256" key="2">
    <source>
        <dbReference type="ARBA" id="ARBA00022741"/>
    </source>
</evidence>
<feature type="compositionally biased region" description="Polar residues" evidence="8">
    <location>
        <begin position="636"/>
        <end position="659"/>
    </location>
</feature>
<keyword evidence="7" id="KW-0539">Nucleus</keyword>
<comment type="caution">
    <text evidence="11">The sequence shown here is derived from an EMBL/GenBank/DDBJ whole genome shotgun (WGS) entry which is preliminary data.</text>
</comment>
<dbReference type="FunFam" id="3.40.50.300:FF:002146">
    <property type="entry name" value="ATP-dependent DNA helicase"/>
    <property type="match status" value="1"/>
</dbReference>
<evidence type="ECO:0000259" key="9">
    <source>
        <dbReference type="PROSITE" id="PS51192"/>
    </source>
</evidence>
<dbReference type="GO" id="GO:0005737">
    <property type="term" value="C:cytoplasm"/>
    <property type="evidence" value="ECO:0007669"/>
    <property type="project" value="TreeGrafter"/>
</dbReference>
<dbReference type="SMART" id="SM00490">
    <property type="entry name" value="HELICc"/>
    <property type="match status" value="1"/>
</dbReference>
<evidence type="ECO:0000313" key="11">
    <source>
        <dbReference type="EMBL" id="TYJ56616.1"/>
    </source>
</evidence>
<sequence length="966" mass="108638">MLALPPSTPVDRPYTNLVNSTQYAKNNFRPTKREWKRTMSPQESPSALLRNLRIFWGYESFRHPQLEICSDALRGCDLIVVAPTGLGKSLCFQLPAITIDHGVTIVVSPLKALMADQVEDLTQRGIKAVQLSEYTTWEQHNEVRKQMKMGHPEIRLLYVTPEMLLSDKHKSTFDIAYRQRQIARLVVDEAHVITEWGKSFRSKYRELGQFRQKYPGIPITALTASATLEVRNDIIQTLRIGKGHGQWVLPFNRRNLFYEVRYQGRGYSDDEDREPQKSTTDDMAEFLLKYRPQAMKRNEAKGINRPCVTGIVYCRTTAACEEVADNLRQRGFTARPYYKNLSQNVKDQALAGWKDGSIECIVATIAFGMGIDQANVRYVIHYQMPKTFEGMYCSSMPCSMLKPPPGYYQETGRAGRDGHISHCLMYYSREDAKYLRDLVEQEDAKNKRNAKFKDGNIDTSKTPSQGLFSFKSLQNHVEKAGQCRHIGICSYFGEKIDHTNAEVKAAYCENMCDVCKNSAAVRKASMQLTEGVPVASPQRIDEVAVVAQSVVKPFNGYSSAIEDGRTVPENDLRDLHGTHPSIFDFNDEDDDDHEALGPSAPSRPHALQFRTQAVSNSRRSAPLSRSDSTEKPLVPCSSNPLASSRSTNSSVHHNQSSHTPVLERDLSGEERHHQPIRIRQIIHIASGGSPTPPPSASLPKRRKVGLSRQGSGLSNSLTSSVELENLEKEREVEMQKIRSRKEREREVALSRIQQRPEMMSPHVRYLENSEEGTDSRLKLTRDQRIKAEKMLGSVKPVRDAVGPYACYNAAAGPSVPRRRVSAPDKAFKPPILRSPNKVRSELLTKSARDKSVTDIGSALQDSLGHGELAWKLLRFCGKNERGTKRANMLIDIARSIERDLADACREDPGAYNNQVTEFRKVVKALRSEEVVEAIIDGEIDAFEDGGPGVGYLKALIRLVQGYTSDR</sequence>
<dbReference type="Gene3D" id="3.40.50.300">
    <property type="entry name" value="P-loop containing nucleotide triphosphate hydrolases"/>
    <property type="match status" value="2"/>
</dbReference>
<dbReference type="GO" id="GO:0005634">
    <property type="term" value="C:nucleus"/>
    <property type="evidence" value="ECO:0007669"/>
    <property type="project" value="UniProtKB-SubCell"/>
</dbReference>
<feature type="domain" description="Helicase C-terminal" evidence="10">
    <location>
        <begin position="282"/>
        <end position="458"/>
    </location>
</feature>
<dbReference type="PROSITE" id="PS51194">
    <property type="entry name" value="HELICASE_CTER"/>
    <property type="match status" value="1"/>
</dbReference>
<evidence type="ECO:0000259" key="10">
    <source>
        <dbReference type="PROSITE" id="PS51194"/>
    </source>
</evidence>
<feature type="region of interest" description="Disordered" evidence="8">
    <location>
        <begin position="562"/>
        <end position="671"/>
    </location>
</feature>
<dbReference type="GO" id="GO:0005694">
    <property type="term" value="C:chromosome"/>
    <property type="evidence" value="ECO:0007669"/>
    <property type="project" value="TreeGrafter"/>
</dbReference>
<reference evidence="11 12" key="1">
    <citation type="submission" date="2017-05" db="EMBL/GenBank/DDBJ databases">
        <title>The Genome Sequence of Tsuchiyaea wingfieldii DSM 27421.</title>
        <authorList>
            <person name="Cuomo C."/>
            <person name="Passer A."/>
            <person name="Billmyre B."/>
            <person name="Heitman J."/>
        </authorList>
    </citation>
    <scope>NUCLEOTIDE SEQUENCE [LARGE SCALE GENOMIC DNA]</scope>
    <source>
        <strain evidence="11 12">DSM 27421</strain>
    </source>
</reference>
<keyword evidence="2 7" id="KW-0547">Nucleotide-binding</keyword>
<dbReference type="InterPro" id="IPR004589">
    <property type="entry name" value="DNA_helicase_ATP-dep_RecQ"/>
</dbReference>
<keyword evidence="12" id="KW-1185">Reference proteome</keyword>
<dbReference type="GO" id="GO:0016887">
    <property type="term" value="F:ATP hydrolysis activity"/>
    <property type="evidence" value="ECO:0007669"/>
    <property type="project" value="RHEA"/>
</dbReference>
<evidence type="ECO:0000256" key="5">
    <source>
        <dbReference type="ARBA" id="ARBA00022840"/>
    </source>
</evidence>
<dbReference type="InterPro" id="IPR027417">
    <property type="entry name" value="P-loop_NTPase"/>
</dbReference>
<feature type="compositionally biased region" description="Polar residues" evidence="8">
    <location>
        <begin position="609"/>
        <end position="626"/>
    </location>
</feature>
<evidence type="ECO:0000256" key="7">
    <source>
        <dbReference type="RuleBase" id="RU364117"/>
    </source>
</evidence>
<accession>A0A5D3B316</accession>
<dbReference type="GO" id="GO:0009378">
    <property type="term" value="F:four-way junction helicase activity"/>
    <property type="evidence" value="ECO:0007669"/>
    <property type="project" value="TreeGrafter"/>
</dbReference>
<feature type="region of interest" description="Disordered" evidence="8">
    <location>
        <begin position="683"/>
        <end position="716"/>
    </location>
</feature>
<keyword evidence="5 7" id="KW-0067">ATP-binding</keyword>
<dbReference type="PANTHER" id="PTHR13710:SF152">
    <property type="entry name" value="ATP-DEPENDENT DNA HELICASE Q5"/>
    <property type="match status" value="1"/>
</dbReference>
<dbReference type="CDD" id="cd17920">
    <property type="entry name" value="DEXHc_RecQ"/>
    <property type="match status" value="1"/>
</dbReference>
<dbReference type="Pfam" id="PF16124">
    <property type="entry name" value="RecQ_Zn_bind"/>
    <property type="match status" value="1"/>
</dbReference>
<protein>
    <recommendedName>
        <fullName evidence="7">ATP-dependent DNA helicase</fullName>
        <ecNumber evidence="7">5.6.2.4</ecNumber>
    </recommendedName>
</protein>
<dbReference type="InterPro" id="IPR011545">
    <property type="entry name" value="DEAD/DEAH_box_helicase_dom"/>
</dbReference>
<comment type="subcellular location">
    <subcellularLocation>
        <location evidence="7">Nucleus</location>
    </subcellularLocation>
</comment>
<dbReference type="InterPro" id="IPR032284">
    <property type="entry name" value="RecQ_Zn-bd"/>
</dbReference>
<feature type="domain" description="Helicase ATP-binding" evidence="9">
    <location>
        <begin position="69"/>
        <end position="244"/>
    </location>
</feature>
<dbReference type="Pfam" id="PF00271">
    <property type="entry name" value="Helicase_C"/>
    <property type="match status" value="1"/>
</dbReference>
<dbReference type="GO" id="GO:0005524">
    <property type="term" value="F:ATP binding"/>
    <property type="evidence" value="ECO:0007669"/>
    <property type="project" value="UniProtKB-KW"/>
</dbReference>
<comment type="similarity">
    <text evidence="1 7">Belongs to the helicase family. RecQ subfamily.</text>
</comment>
<proteinExistence type="inferred from homology"/>
<dbReference type="InterPro" id="IPR001650">
    <property type="entry name" value="Helicase_C-like"/>
</dbReference>
<dbReference type="InterPro" id="IPR014001">
    <property type="entry name" value="Helicase_ATP-bd"/>
</dbReference>
<keyword evidence="3 7" id="KW-0378">Hydrolase</keyword>
<dbReference type="SMART" id="SM00487">
    <property type="entry name" value="DEXDc"/>
    <property type="match status" value="1"/>
</dbReference>
<evidence type="ECO:0000256" key="6">
    <source>
        <dbReference type="ARBA" id="ARBA00034617"/>
    </source>
</evidence>
<feature type="compositionally biased region" description="Basic and acidic residues" evidence="8">
    <location>
        <begin position="562"/>
        <end position="577"/>
    </location>
</feature>
<dbReference type="AlphaFoldDB" id="A0A5D3B316"/>
<evidence type="ECO:0000256" key="1">
    <source>
        <dbReference type="ARBA" id="ARBA00005446"/>
    </source>
</evidence>
<evidence type="ECO:0000256" key="8">
    <source>
        <dbReference type="SAM" id="MobiDB-lite"/>
    </source>
</evidence>
<feature type="compositionally biased region" description="Basic and acidic residues" evidence="8">
    <location>
        <begin position="661"/>
        <end position="671"/>
    </location>
</feature>
<dbReference type="PROSITE" id="PS51192">
    <property type="entry name" value="HELICASE_ATP_BIND_1"/>
    <property type="match status" value="1"/>
</dbReference>
<dbReference type="NCBIfam" id="TIGR00614">
    <property type="entry name" value="recQ_fam"/>
    <property type="match status" value="1"/>
</dbReference>
<dbReference type="GO" id="GO:0003676">
    <property type="term" value="F:nucleic acid binding"/>
    <property type="evidence" value="ECO:0007669"/>
    <property type="project" value="InterPro"/>
</dbReference>
<keyword evidence="4 7" id="KW-0347">Helicase</keyword>
<name>A0A5D3B316_9TREE</name>
<dbReference type="SUPFAM" id="SSF52540">
    <property type="entry name" value="P-loop containing nucleoside triphosphate hydrolases"/>
    <property type="match status" value="1"/>
</dbReference>
<dbReference type="GO" id="GO:0043138">
    <property type="term" value="F:3'-5' DNA helicase activity"/>
    <property type="evidence" value="ECO:0007669"/>
    <property type="project" value="UniProtKB-EC"/>
</dbReference>
<dbReference type="EMBL" id="NIDF01000022">
    <property type="protein sequence ID" value="TYJ56616.1"/>
    <property type="molecule type" value="Genomic_DNA"/>
</dbReference>